<evidence type="ECO:0000256" key="5">
    <source>
        <dbReference type="ARBA" id="ARBA00022691"/>
    </source>
</evidence>
<dbReference type="InterPro" id="IPR017244">
    <property type="entry name" value="23SrRNA_methyltr_KL"/>
</dbReference>
<dbReference type="PANTHER" id="PTHR47313:SF1">
    <property type="entry name" value="RIBOSOMAL RNA LARGE SUBUNIT METHYLTRANSFERASE K_L"/>
    <property type="match status" value="1"/>
</dbReference>
<keyword evidence="2 6" id="KW-0698">rRNA processing</keyword>
<evidence type="ECO:0000256" key="1">
    <source>
        <dbReference type="ARBA" id="ARBA00022490"/>
    </source>
</evidence>
<dbReference type="HAMAP" id="MF_01858">
    <property type="entry name" value="23SrRNA_methyltr_KL"/>
    <property type="match status" value="1"/>
</dbReference>
<dbReference type="Gene3D" id="3.40.50.150">
    <property type="entry name" value="Vaccinia Virus protein VP39"/>
    <property type="match status" value="2"/>
</dbReference>
<dbReference type="PROSITE" id="PS01261">
    <property type="entry name" value="UPF0020"/>
    <property type="match status" value="1"/>
</dbReference>
<dbReference type="InterPro" id="IPR054170">
    <property type="entry name" value="RlmL_1st"/>
</dbReference>
<reference evidence="9 10" key="1">
    <citation type="submission" date="2020-08" db="EMBL/GenBank/DDBJ databases">
        <title>Bridging the membrane lipid divide: bacteria of the FCB group superphylum have the potential to synthesize archaeal ether lipids.</title>
        <authorList>
            <person name="Villanueva L."/>
            <person name="Von Meijenfeldt F.A.B."/>
            <person name="Westbye A.B."/>
            <person name="Yadav S."/>
            <person name="Hopmans E.C."/>
            <person name="Dutilh B.E."/>
            <person name="Sinninghe Damste J.S."/>
        </authorList>
    </citation>
    <scope>NUCLEOTIDE SEQUENCE [LARGE SCALE GENOMIC DNA]</scope>
    <source>
        <strain evidence="9">NIOZ-UU81</strain>
    </source>
</reference>
<dbReference type="GO" id="GO:0052915">
    <property type="term" value="F:23S rRNA (guanine(2445)-N(2))-methyltransferase activity"/>
    <property type="evidence" value="ECO:0007669"/>
    <property type="project" value="UniProtKB-UniRule"/>
</dbReference>
<comment type="similarity">
    <text evidence="6">Belongs to the methyltransferase superfamily. RlmKL family.</text>
</comment>
<dbReference type="InterPro" id="IPR002052">
    <property type="entry name" value="DNA_methylase_N6_adenine_CS"/>
</dbReference>
<dbReference type="InterPro" id="IPR019614">
    <property type="entry name" value="SAM-dep_methyl-trfase"/>
</dbReference>
<feature type="domain" description="THUMP" evidence="8">
    <location>
        <begin position="52"/>
        <end position="164"/>
    </location>
</feature>
<evidence type="ECO:0000256" key="2">
    <source>
        <dbReference type="ARBA" id="ARBA00022552"/>
    </source>
</evidence>
<dbReference type="NCBIfam" id="NF008748">
    <property type="entry name" value="PRK11783.1"/>
    <property type="match status" value="1"/>
</dbReference>
<evidence type="ECO:0000256" key="6">
    <source>
        <dbReference type="HAMAP-Rule" id="MF_01858"/>
    </source>
</evidence>
<accession>A0A8J6N8M2</accession>
<dbReference type="PROSITE" id="PS00092">
    <property type="entry name" value="N6_MTASE"/>
    <property type="match status" value="1"/>
</dbReference>
<evidence type="ECO:0000256" key="3">
    <source>
        <dbReference type="ARBA" id="ARBA00022603"/>
    </source>
</evidence>
<dbReference type="GO" id="GO:0070043">
    <property type="term" value="F:rRNA (guanine-N7-)-methyltransferase activity"/>
    <property type="evidence" value="ECO:0007669"/>
    <property type="project" value="UniProtKB-UniRule"/>
</dbReference>
<dbReference type="InterPro" id="IPR004114">
    <property type="entry name" value="THUMP_dom"/>
</dbReference>
<keyword evidence="3 6" id="KW-0489">Methyltransferase</keyword>
<evidence type="ECO:0000313" key="10">
    <source>
        <dbReference type="Proteomes" id="UP000599024"/>
    </source>
</evidence>
<comment type="function">
    <text evidence="6">Specifically methylates the guanine in position 2445 (m2G2445) and the guanine in position 2069 (m7G2069) of 23S rRNA.</text>
</comment>
<proteinExistence type="inferred from homology"/>
<dbReference type="EMBL" id="JACNLK010000012">
    <property type="protein sequence ID" value="MBC8207720.1"/>
    <property type="molecule type" value="Genomic_DNA"/>
</dbReference>
<dbReference type="Pfam" id="PF02926">
    <property type="entry name" value="THUMP"/>
    <property type="match status" value="1"/>
</dbReference>
<evidence type="ECO:0000256" key="7">
    <source>
        <dbReference type="PROSITE-ProRule" id="PRU00529"/>
    </source>
</evidence>
<comment type="catalytic activity">
    <reaction evidence="6">
        <text>guanosine(2069) in 23S rRNA + S-adenosyl-L-methionine = N(2)-methylguanosine(2069) in 23S rRNA + S-adenosyl-L-homocysteine + H(+)</text>
        <dbReference type="Rhea" id="RHEA:43772"/>
        <dbReference type="Rhea" id="RHEA-COMP:10688"/>
        <dbReference type="Rhea" id="RHEA-COMP:10689"/>
        <dbReference type="ChEBI" id="CHEBI:15378"/>
        <dbReference type="ChEBI" id="CHEBI:57856"/>
        <dbReference type="ChEBI" id="CHEBI:59789"/>
        <dbReference type="ChEBI" id="CHEBI:74269"/>
        <dbReference type="ChEBI" id="CHEBI:74481"/>
        <dbReference type="EC" id="2.1.1.264"/>
    </reaction>
</comment>
<dbReference type="InterPro" id="IPR029063">
    <property type="entry name" value="SAM-dependent_MTases_sf"/>
</dbReference>
<dbReference type="SMART" id="SM00981">
    <property type="entry name" value="THUMP"/>
    <property type="match status" value="1"/>
</dbReference>
<dbReference type="PANTHER" id="PTHR47313">
    <property type="entry name" value="RIBOSOMAL RNA LARGE SUBUNIT METHYLTRANSFERASE K/L"/>
    <property type="match status" value="1"/>
</dbReference>
<dbReference type="GO" id="GO:0005737">
    <property type="term" value="C:cytoplasm"/>
    <property type="evidence" value="ECO:0007669"/>
    <property type="project" value="UniProtKB-SubCell"/>
</dbReference>
<dbReference type="Gene3D" id="3.30.2130.30">
    <property type="match status" value="1"/>
</dbReference>
<dbReference type="AlphaFoldDB" id="A0A8J6N8M2"/>
<evidence type="ECO:0000313" key="9">
    <source>
        <dbReference type="EMBL" id="MBC8207720.1"/>
    </source>
</evidence>
<dbReference type="Pfam" id="PF01170">
    <property type="entry name" value="UPF0020"/>
    <property type="match status" value="1"/>
</dbReference>
<dbReference type="CDD" id="cd11715">
    <property type="entry name" value="THUMP_AdoMetMT"/>
    <property type="match status" value="1"/>
</dbReference>
<dbReference type="EC" id="2.1.1.173" evidence="6"/>
<dbReference type="PROSITE" id="PS51165">
    <property type="entry name" value="THUMP"/>
    <property type="match status" value="1"/>
</dbReference>
<dbReference type="SUPFAM" id="SSF53335">
    <property type="entry name" value="S-adenosyl-L-methionine-dependent methyltransferases"/>
    <property type="match status" value="2"/>
</dbReference>
<comment type="catalytic activity">
    <reaction evidence="6">
        <text>guanosine(2445) in 23S rRNA + S-adenosyl-L-methionine = N(2)-methylguanosine(2445) in 23S rRNA + S-adenosyl-L-homocysteine + H(+)</text>
        <dbReference type="Rhea" id="RHEA:42740"/>
        <dbReference type="Rhea" id="RHEA-COMP:10215"/>
        <dbReference type="Rhea" id="RHEA-COMP:10216"/>
        <dbReference type="ChEBI" id="CHEBI:15378"/>
        <dbReference type="ChEBI" id="CHEBI:57856"/>
        <dbReference type="ChEBI" id="CHEBI:59789"/>
        <dbReference type="ChEBI" id="CHEBI:74269"/>
        <dbReference type="ChEBI" id="CHEBI:74481"/>
        <dbReference type="EC" id="2.1.1.173"/>
    </reaction>
</comment>
<dbReference type="Proteomes" id="UP000599024">
    <property type="component" value="Unassembled WGS sequence"/>
</dbReference>
<dbReference type="InterPro" id="IPR000241">
    <property type="entry name" value="RlmKL-like_Mtase"/>
</dbReference>
<name>A0A8J6N8M2_9BACT</name>
<dbReference type="InterPro" id="IPR053943">
    <property type="entry name" value="RlmKL-like_Mtase_CS"/>
</dbReference>
<dbReference type="EC" id="2.1.1.264" evidence="6"/>
<keyword evidence="4 6" id="KW-0808">Transferase</keyword>
<dbReference type="Gene3D" id="3.30.750.80">
    <property type="entry name" value="RNA methyltransferase domain (HRMD) like"/>
    <property type="match status" value="1"/>
</dbReference>
<gene>
    <name evidence="9" type="primary">rlmKL</name>
    <name evidence="6" type="synonym">rlmL</name>
    <name evidence="9" type="ORF">H8E79_00935</name>
</gene>
<comment type="subcellular location">
    <subcellularLocation>
        <location evidence="6">Cytoplasm</location>
    </subcellularLocation>
</comment>
<dbReference type="Pfam" id="PF22020">
    <property type="entry name" value="RlmL_1st"/>
    <property type="match status" value="1"/>
</dbReference>
<evidence type="ECO:0000259" key="8">
    <source>
        <dbReference type="PROSITE" id="PS51165"/>
    </source>
</evidence>
<sequence>MSDPTLYSLTATCAAGVEDLLVDEIIACGGAEGGVEPLSYRGGVSWQGSLESAYRACLWSRFASRILLQIAEFPVVNEEELYQGALAGVNWQEHLSLDHTFSIDCTLGRTEIKHSQFAGLRVKDGLADFFRERTGKRPSVDTVRPAVRFSVYVDDGRGRVAVNLSGESLHRRGYRADTGVAPLKETLAAAIVALSGCNREMGADQTLLDPMCGSGTLLIEAALLIGDSAPGLSRSIFGFQGWPGHDPDLWSRLVDEAVAREEEGLDRPWPLIVGYDYDPVAVSAARKNIDRAGLSDRIQVHQGQLARLRAPTAKGLLVCNPPYGERLGEAEEAVALYRCMGRIFAREFSGWRLGLFASQPDLVDRLGQPGTVSHRLFNGPIACRLVCSDSIVSVSEDVFVWPLAGGELTGDGADFANRMRKNLTRSFKWAAKEGVSCYRVYDRDLPDYNVAIDIYEKWIHVQEYARPSRMDEKVAARRFSLVLSWLRELLGARRDRIFIKTRSRQKGKQQLNKKGRSGKMFEVREGDCFFLVNLSDYVDSGLLLDYRLIRQRMRAMATGKRFLNLFSYTGSATIHAAVGGAESTTSVDLSTISSAWAKKNLALNGFGGRAHVTVQADCLQWLAEERGSYDLIFVDPPSYANLGKKEQVFEIQDDHVRLLILSMARLAPKGLLIFSTNFRKFVLDPVLSERYHVREISRETIPADFSRNTRIHRCWEFQRREEESLG</sequence>
<comment type="caution">
    <text evidence="9">The sequence shown here is derived from an EMBL/GenBank/DDBJ whole genome shotgun (WGS) entry which is preliminary data.</text>
</comment>
<keyword evidence="1 6" id="KW-0963">Cytoplasm</keyword>
<dbReference type="GO" id="GO:0003723">
    <property type="term" value="F:RNA binding"/>
    <property type="evidence" value="ECO:0007669"/>
    <property type="project" value="UniProtKB-UniRule"/>
</dbReference>
<dbReference type="PIRSF" id="PIRSF037618">
    <property type="entry name" value="RNA_Mtase_bacteria_prd"/>
    <property type="match status" value="1"/>
</dbReference>
<keyword evidence="7" id="KW-0694">RNA-binding</keyword>
<protein>
    <recommendedName>
        <fullName evidence="6">Ribosomal RNA large subunit methyltransferase K/L</fullName>
    </recommendedName>
    <domain>
        <recommendedName>
            <fullName evidence="6">23S rRNA m2G2445 methyltransferase</fullName>
            <ecNumber evidence="6">2.1.1.173</ecNumber>
        </recommendedName>
        <alternativeName>
            <fullName evidence="6">rRNA (guanine-N(2)-)-methyltransferase RlmL</fullName>
        </alternativeName>
    </domain>
    <domain>
        <recommendedName>
            <fullName evidence="6">23S rRNA m7G2069 methyltransferase</fullName>
            <ecNumber evidence="6">2.1.1.264</ecNumber>
        </recommendedName>
        <alternativeName>
            <fullName evidence="6">rRNA (guanine-N(7)-)-methyltransferase RlmK</fullName>
        </alternativeName>
    </domain>
</protein>
<evidence type="ECO:0000256" key="4">
    <source>
        <dbReference type="ARBA" id="ARBA00022679"/>
    </source>
</evidence>
<dbReference type="CDD" id="cd02440">
    <property type="entry name" value="AdoMet_MTases"/>
    <property type="match status" value="1"/>
</dbReference>
<keyword evidence="5 6" id="KW-0949">S-adenosyl-L-methionine</keyword>
<organism evidence="9 10">
    <name type="scientific">Candidatus Desulfatifera sulfidica</name>
    <dbReference type="NCBI Taxonomy" id="2841691"/>
    <lineage>
        <taxon>Bacteria</taxon>
        <taxon>Pseudomonadati</taxon>
        <taxon>Thermodesulfobacteriota</taxon>
        <taxon>Desulfobulbia</taxon>
        <taxon>Desulfobulbales</taxon>
        <taxon>Desulfobulbaceae</taxon>
        <taxon>Candidatus Desulfatifera</taxon>
    </lineage>
</organism>
<dbReference type="Pfam" id="PF10672">
    <property type="entry name" value="Methyltrans_SAM"/>
    <property type="match status" value="1"/>
</dbReference>